<dbReference type="CDD" id="cd19091">
    <property type="entry name" value="AKR_PsAKR"/>
    <property type="match status" value="1"/>
</dbReference>
<sequence>MKYRLLGPTGVWVSELSLGAMTFGGTNHPVYSTLGALGREDTDRMVGTALEAGINFIDTADVYSDGESEELLGHALRHRRDDVVLATKVYAPTGPGPNDVGWSRLHVTRALDASLRRLGTDHIDLYQLHNIDPVTPFEEVLAALDDAVHQGKVRYIGCANLAAWQISKALGVSALRNLNRFVSVQAYYSLVGRDVERDLLPMAQAENLAVTVWSPLAGGFLTGKISRDGASTGPSRRTAEGGQDFPPVDRERGHEVLDVLRTVAGRHGVSIPRVAIAWLLAQPAVTSVIVGARTTDQLTDNIAASGLTLSEQDLAELDAVSRQAPAYPNWIHEMFAPVRNPNA</sequence>
<dbReference type="InterPro" id="IPR020471">
    <property type="entry name" value="AKR"/>
</dbReference>
<feature type="domain" description="NADP-dependent oxidoreductase" evidence="2">
    <location>
        <begin position="15"/>
        <end position="321"/>
    </location>
</feature>
<keyword evidence="4" id="KW-1185">Reference proteome</keyword>
<dbReference type="RefSeq" id="WP_328850819.1">
    <property type="nucleotide sequence ID" value="NZ_CP108084.1"/>
</dbReference>
<dbReference type="InterPro" id="IPR036812">
    <property type="entry name" value="NAD(P)_OxRdtase_dom_sf"/>
</dbReference>
<evidence type="ECO:0000313" key="4">
    <source>
        <dbReference type="Proteomes" id="UP001432190"/>
    </source>
</evidence>
<evidence type="ECO:0000313" key="3">
    <source>
        <dbReference type="EMBL" id="WUP48239.1"/>
    </source>
</evidence>
<feature type="region of interest" description="Disordered" evidence="1">
    <location>
        <begin position="225"/>
        <end position="246"/>
    </location>
</feature>
<dbReference type="SUPFAM" id="SSF51430">
    <property type="entry name" value="NAD(P)-linked oxidoreductase"/>
    <property type="match status" value="1"/>
</dbReference>
<dbReference type="Proteomes" id="UP001432190">
    <property type="component" value="Chromosome"/>
</dbReference>
<dbReference type="PRINTS" id="PR00069">
    <property type="entry name" value="ALDKETRDTASE"/>
</dbReference>
<dbReference type="PANTHER" id="PTHR43364">
    <property type="entry name" value="NADH-SPECIFIC METHYLGLYOXAL REDUCTASE-RELATED"/>
    <property type="match status" value="1"/>
</dbReference>
<dbReference type="InterPro" id="IPR023210">
    <property type="entry name" value="NADP_OxRdtase_dom"/>
</dbReference>
<organism evidence="3 4">
    <name type="scientific">Micromonospora globbae</name>
    <dbReference type="NCBI Taxonomy" id="1894969"/>
    <lineage>
        <taxon>Bacteria</taxon>
        <taxon>Bacillati</taxon>
        <taxon>Actinomycetota</taxon>
        <taxon>Actinomycetes</taxon>
        <taxon>Micromonosporales</taxon>
        <taxon>Micromonosporaceae</taxon>
        <taxon>Micromonospora</taxon>
    </lineage>
</organism>
<evidence type="ECO:0000259" key="2">
    <source>
        <dbReference type="Pfam" id="PF00248"/>
    </source>
</evidence>
<gene>
    <name evidence="3" type="ORF">OG994_21865</name>
</gene>
<protein>
    <submittedName>
        <fullName evidence="3">Aldo/keto reductase</fullName>
    </submittedName>
</protein>
<evidence type="ECO:0000256" key="1">
    <source>
        <dbReference type="SAM" id="MobiDB-lite"/>
    </source>
</evidence>
<dbReference type="Pfam" id="PF00248">
    <property type="entry name" value="Aldo_ket_red"/>
    <property type="match status" value="1"/>
</dbReference>
<dbReference type="PANTHER" id="PTHR43364:SF18">
    <property type="entry name" value="OXIDOREDUCTASE"/>
    <property type="match status" value="1"/>
</dbReference>
<accession>A0ABZ1S2W5</accession>
<reference evidence="3" key="1">
    <citation type="submission" date="2022-10" db="EMBL/GenBank/DDBJ databases">
        <title>The complete genomes of actinobacterial strains from the NBC collection.</title>
        <authorList>
            <person name="Joergensen T.S."/>
            <person name="Alvarez Arevalo M."/>
            <person name="Sterndorff E.B."/>
            <person name="Faurdal D."/>
            <person name="Vuksanovic O."/>
            <person name="Mourched A.-S."/>
            <person name="Charusanti P."/>
            <person name="Shaw S."/>
            <person name="Blin K."/>
            <person name="Weber T."/>
        </authorList>
    </citation>
    <scope>NUCLEOTIDE SEQUENCE</scope>
    <source>
        <strain evidence="3">NBC_00256</strain>
    </source>
</reference>
<dbReference type="EMBL" id="CP108084">
    <property type="protein sequence ID" value="WUP48239.1"/>
    <property type="molecule type" value="Genomic_DNA"/>
</dbReference>
<name>A0ABZ1S2W5_9ACTN</name>
<dbReference type="Gene3D" id="3.20.20.100">
    <property type="entry name" value="NADP-dependent oxidoreductase domain"/>
    <property type="match status" value="1"/>
</dbReference>
<dbReference type="InterPro" id="IPR050523">
    <property type="entry name" value="AKR_Detox_Biosynth"/>
</dbReference>
<proteinExistence type="predicted"/>